<evidence type="ECO:0000313" key="3">
    <source>
        <dbReference type="EMBL" id="KAI9639685.1"/>
    </source>
</evidence>
<keyword evidence="1" id="KW-0813">Transport</keyword>
<name>A0AA38HFA7_9TREE</name>
<feature type="region of interest" description="Disordered" evidence="2">
    <location>
        <begin position="99"/>
        <end position="120"/>
    </location>
</feature>
<comment type="caution">
    <text evidence="3">The sequence shown here is derived from an EMBL/GenBank/DDBJ whole genome shotgun (WGS) entry which is preliminary data.</text>
</comment>
<dbReference type="GeneID" id="77730095"/>
<reference evidence="3" key="1">
    <citation type="journal article" date="2022" name="G3 (Bethesda)">
        <title>High quality genome of the basidiomycete yeast Dioszegia hungarica PDD-24b-2 isolated from cloud water.</title>
        <authorList>
            <person name="Jarrige D."/>
            <person name="Haridas S."/>
            <person name="Bleykasten-Grosshans C."/>
            <person name="Joly M."/>
            <person name="Nadalig T."/>
            <person name="Sancelme M."/>
            <person name="Vuilleumier S."/>
            <person name="Grigoriev I.V."/>
            <person name="Amato P."/>
            <person name="Bringel F."/>
        </authorList>
    </citation>
    <scope>NUCLEOTIDE SEQUENCE</scope>
    <source>
        <strain evidence="3">PDD-24b-2</strain>
    </source>
</reference>
<keyword evidence="4" id="KW-1185">Reference proteome</keyword>
<dbReference type="SUPFAM" id="SSF52833">
    <property type="entry name" value="Thioredoxin-like"/>
    <property type="match status" value="1"/>
</dbReference>
<dbReference type="InterPro" id="IPR036249">
    <property type="entry name" value="Thioredoxin-like_sf"/>
</dbReference>
<dbReference type="Gene3D" id="3.40.30.10">
    <property type="entry name" value="Glutaredoxin"/>
    <property type="match status" value="1"/>
</dbReference>
<protein>
    <recommendedName>
        <fullName evidence="1">Glutaredoxin-like protein</fullName>
    </recommendedName>
</protein>
<dbReference type="AlphaFoldDB" id="A0AA38HFA7"/>
<evidence type="ECO:0000256" key="2">
    <source>
        <dbReference type="SAM" id="MobiDB-lite"/>
    </source>
</evidence>
<accession>A0AA38HFA7</accession>
<dbReference type="Proteomes" id="UP001164286">
    <property type="component" value="Unassembled WGS sequence"/>
</dbReference>
<dbReference type="PANTHER" id="PTHR33558:SF1">
    <property type="entry name" value="GLUTAREDOXIN-LIKE PROTEIN C5ORF63 HOMOLOG"/>
    <property type="match status" value="1"/>
</dbReference>
<organism evidence="3 4">
    <name type="scientific">Dioszegia hungarica</name>
    <dbReference type="NCBI Taxonomy" id="4972"/>
    <lineage>
        <taxon>Eukaryota</taxon>
        <taxon>Fungi</taxon>
        <taxon>Dikarya</taxon>
        <taxon>Basidiomycota</taxon>
        <taxon>Agaricomycotina</taxon>
        <taxon>Tremellomycetes</taxon>
        <taxon>Tremellales</taxon>
        <taxon>Bulleribasidiaceae</taxon>
        <taxon>Dioszegia</taxon>
    </lineage>
</organism>
<evidence type="ECO:0000256" key="1">
    <source>
        <dbReference type="RuleBase" id="RU363082"/>
    </source>
</evidence>
<comment type="similarity">
    <text evidence="1">Belongs to the glutaredoxin family.</text>
</comment>
<proteinExistence type="inferred from homology"/>
<sequence length="120" mass="13547">MPPRPPLPRLTLYTGGKECSLCEVAKLELAKVRQVRPFDLELFNIRSPPADVDAKEAKRWRRLYQYDIPVLHLEGARVQKHRINAPALIAALDQWQAQAQADSSLPPQANRADSPPTDRS</sequence>
<evidence type="ECO:0000313" key="4">
    <source>
        <dbReference type="Proteomes" id="UP001164286"/>
    </source>
</evidence>
<dbReference type="EMBL" id="JAKWFO010000001">
    <property type="protein sequence ID" value="KAI9639685.1"/>
    <property type="molecule type" value="Genomic_DNA"/>
</dbReference>
<dbReference type="PANTHER" id="PTHR33558">
    <property type="entry name" value="GLUTAREDOXIN-LIKE PROTEIN C5ORF63 HOMOLOG"/>
    <property type="match status" value="1"/>
</dbReference>
<dbReference type="InterPro" id="IPR052565">
    <property type="entry name" value="Glutaredoxin-like_YDR286C"/>
</dbReference>
<dbReference type="Pfam" id="PF05768">
    <property type="entry name" value="Glrx-like"/>
    <property type="match status" value="1"/>
</dbReference>
<gene>
    <name evidence="3" type="ORF">MKK02DRAFT_40006</name>
</gene>
<keyword evidence="1" id="KW-0249">Electron transport</keyword>
<dbReference type="RefSeq" id="XP_052949462.1">
    <property type="nucleotide sequence ID" value="XM_053090890.1"/>
</dbReference>
<dbReference type="InterPro" id="IPR008554">
    <property type="entry name" value="Glutaredoxin-like"/>
</dbReference>